<keyword evidence="2" id="KW-0732">Signal</keyword>
<evidence type="ECO:0000256" key="1">
    <source>
        <dbReference type="SAM" id="MobiDB-lite"/>
    </source>
</evidence>
<protein>
    <submittedName>
        <fullName evidence="3">Uncharacterized protein</fullName>
    </submittedName>
</protein>
<dbReference type="RefSeq" id="WP_059071802.1">
    <property type="nucleotide sequence ID" value="NZ_LNAL01000008.1"/>
</dbReference>
<reference evidence="3 4" key="1">
    <citation type="submission" date="2015-11" db="EMBL/GenBank/DDBJ databases">
        <title>Solirubrum puertoriconensis gen. nov. an environmental bacteria isolated in Puerto Rico.</title>
        <authorList>
            <person name="Cuebas-Irizarry M.F."/>
            <person name="Montalvo-Rodriguez R."/>
        </authorList>
    </citation>
    <scope>NUCLEOTIDE SEQUENCE [LARGE SCALE GENOMIC DNA]</scope>
    <source>
        <strain evidence="3 4">MC1A</strain>
    </source>
</reference>
<evidence type="ECO:0000313" key="3">
    <source>
        <dbReference type="EMBL" id="KUG06107.1"/>
    </source>
</evidence>
<dbReference type="OrthoDB" id="799522at2"/>
<feature type="compositionally biased region" description="Gly residues" evidence="1">
    <location>
        <begin position="137"/>
        <end position="157"/>
    </location>
</feature>
<gene>
    <name evidence="3" type="ORF">ASU33_01700</name>
</gene>
<dbReference type="Proteomes" id="UP000054223">
    <property type="component" value="Unassembled WGS sequence"/>
</dbReference>
<evidence type="ECO:0000256" key="2">
    <source>
        <dbReference type="SAM" id="SignalP"/>
    </source>
</evidence>
<dbReference type="AlphaFoldDB" id="A0A9X0HHV3"/>
<sequence>MQRLTKTLFAALLLLGSASAFTEANAQVTININPPSWGPAVPAGKQYYYVPEYGGYYDVREQNYIVQRSGKWTRLRSLNGYNPANFHPVVINYVGATPWVQVTEHRAKYGHPHGMPPGQAKKMRGYSSQPGVIVNVPGGGGYGGPGNGNGKHGGGHPGKGHGKGKH</sequence>
<comment type="caution">
    <text evidence="3">The sequence shown here is derived from an EMBL/GenBank/DDBJ whole genome shotgun (WGS) entry which is preliminary data.</text>
</comment>
<feature type="signal peptide" evidence="2">
    <location>
        <begin position="1"/>
        <end position="26"/>
    </location>
</feature>
<keyword evidence="4" id="KW-1185">Reference proteome</keyword>
<dbReference type="EMBL" id="LNAL01000008">
    <property type="protein sequence ID" value="KUG06107.1"/>
    <property type="molecule type" value="Genomic_DNA"/>
</dbReference>
<feature type="region of interest" description="Disordered" evidence="1">
    <location>
        <begin position="137"/>
        <end position="166"/>
    </location>
</feature>
<feature type="chain" id="PRO_5040746527" evidence="2">
    <location>
        <begin position="27"/>
        <end position="166"/>
    </location>
</feature>
<evidence type="ECO:0000313" key="4">
    <source>
        <dbReference type="Proteomes" id="UP000054223"/>
    </source>
</evidence>
<organism evidence="3 4">
    <name type="scientific">Solirubrum puertoriconensis</name>
    <dbReference type="NCBI Taxonomy" id="1751427"/>
    <lineage>
        <taxon>Bacteria</taxon>
        <taxon>Pseudomonadati</taxon>
        <taxon>Bacteroidota</taxon>
        <taxon>Cytophagia</taxon>
        <taxon>Cytophagales</taxon>
    </lineage>
</organism>
<name>A0A9X0HHV3_SOLP1</name>
<accession>A0A9X0HHV3</accession>
<proteinExistence type="predicted"/>